<sequence length="84" mass="9894">MFGVLMLLGVVELFFPRQLVDFWMQWLVEDGEEVTVRPWAYSLVRLEGIVIILWVVTKRQRRMLERRAEQTEGSEVGNRALSGR</sequence>
<accession>A0ABD6AUI2</accession>
<proteinExistence type="predicted"/>
<evidence type="ECO:0000313" key="2">
    <source>
        <dbReference type="Proteomes" id="UP001597187"/>
    </source>
</evidence>
<protein>
    <submittedName>
        <fullName evidence="1">Uncharacterized protein</fullName>
    </submittedName>
</protein>
<dbReference type="Proteomes" id="UP001597187">
    <property type="component" value="Unassembled WGS sequence"/>
</dbReference>
<dbReference type="AlphaFoldDB" id="A0ABD6AUI2"/>
<dbReference type="EMBL" id="JBHUDC010000003">
    <property type="protein sequence ID" value="MFD1513411.1"/>
    <property type="molecule type" value="Genomic_DNA"/>
</dbReference>
<reference evidence="1 2" key="1">
    <citation type="journal article" date="2019" name="Int. J. Syst. Evol. Microbiol.">
        <title>The Global Catalogue of Microorganisms (GCM) 10K type strain sequencing project: providing services to taxonomists for standard genome sequencing and annotation.</title>
        <authorList>
            <consortium name="The Broad Institute Genomics Platform"/>
            <consortium name="The Broad Institute Genome Sequencing Center for Infectious Disease"/>
            <person name="Wu L."/>
            <person name="Ma J."/>
        </authorList>
    </citation>
    <scope>NUCLEOTIDE SEQUENCE [LARGE SCALE GENOMIC DNA]</scope>
    <source>
        <strain evidence="1 2">CGMCC 1.12563</strain>
    </source>
</reference>
<organism evidence="1 2">
    <name type="scientific">Halomarina rubra</name>
    <dbReference type="NCBI Taxonomy" id="2071873"/>
    <lineage>
        <taxon>Archaea</taxon>
        <taxon>Methanobacteriati</taxon>
        <taxon>Methanobacteriota</taxon>
        <taxon>Stenosarchaea group</taxon>
        <taxon>Halobacteria</taxon>
        <taxon>Halobacteriales</taxon>
        <taxon>Natronomonadaceae</taxon>
        <taxon>Halomarina</taxon>
    </lineage>
</organism>
<gene>
    <name evidence="1" type="ORF">ACFSBT_08985</name>
</gene>
<keyword evidence="2" id="KW-1185">Reference proteome</keyword>
<comment type="caution">
    <text evidence="1">The sequence shown here is derived from an EMBL/GenBank/DDBJ whole genome shotgun (WGS) entry which is preliminary data.</text>
</comment>
<evidence type="ECO:0000313" key="1">
    <source>
        <dbReference type="EMBL" id="MFD1513411.1"/>
    </source>
</evidence>
<name>A0ABD6AUI2_9EURY</name>
<dbReference type="RefSeq" id="WP_250873364.1">
    <property type="nucleotide sequence ID" value="NZ_JALXFV010000003.1"/>
</dbReference>